<keyword evidence="1" id="KW-1133">Transmembrane helix</keyword>
<protein>
    <submittedName>
        <fullName evidence="2">ARAD1D38192p</fullName>
    </submittedName>
</protein>
<dbReference type="InterPro" id="IPR013920">
    <property type="entry name" value="DUF1774_fun"/>
</dbReference>
<evidence type="ECO:0000256" key="1">
    <source>
        <dbReference type="SAM" id="Phobius"/>
    </source>
</evidence>
<feature type="transmembrane region" description="Helical" evidence="1">
    <location>
        <begin position="12"/>
        <end position="33"/>
    </location>
</feature>
<organism evidence="2">
    <name type="scientific">Blastobotrys adeninivorans</name>
    <name type="common">Yeast</name>
    <name type="synonym">Arxula adeninivorans</name>
    <dbReference type="NCBI Taxonomy" id="409370"/>
    <lineage>
        <taxon>Eukaryota</taxon>
        <taxon>Fungi</taxon>
        <taxon>Dikarya</taxon>
        <taxon>Ascomycota</taxon>
        <taxon>Saccharomycotina</taxon>
        <taxon>Dipodascomycetes</taxon>
        <taxon>Dipodascales</taxon>
        <taxon>Trichomonascaceae</taxon>
        <taxon>Blastobotrys</taxon>
    </lineage>
</organism>
<feature type="transmembrane region" description="Helical" evidence="1">
    <location>
        <begin position="85"/>
        <end position="107"/>
    </location>
</feature>
<reference evidence="2" key="2">
    <citation type="submission" date="2014-06" db="EMBL/GenBank/DDBJ databases">
        <title>The complete genome of Blastobotrys (Arxula) adeninivorans LS3 - a yeast of biotechnological interest.</title>
        <authorList>
            <person name="Kunze G."/>
            <person name="Gaillardin C."/>
            <person name="Czernicka M."/>
            <person name="Durrens P."/>
            <person name="Martin T."/>
            <person name="Boer E."/>
            <person name="Gabaldon T."/>
            <person name="Cruz J."/>
            <person name="Talla E."/>
            <person name="Marck C."/>
            <person name="Goffeau A."/>
            <person name="Barbe V."/>
            <person name="Baret P."/>
            <person name="Baronian K."/>
            <person name="Beier S."/>
            <person name="Bleykasten C."/>
            <person name="Bode R."/>
            <person name="Casaregola S."/>
            <person name="Despons L."/>
            <person name="Fairhead C."/>
            <person name="Giersberg M."/>
            <person name="Gierski P."/>
            <person name="Hahnel U."/>
            <person name="Hartmann A."/>
            <person name="Jankowska D."/>
            <person name="Jubin C."/>
            <person name="Jung P."/>
            <person name="Lafontaine I."/>
            <person name="Leh-Louis V."/>
            <person name="Lemaire M."/>
            <person name="Marcet-Houben M."/>
            <person name="Mascher M."/>
            <person name="Morel G."/>
            <person name="Richard G.-F."/>
            <person name="Riechen J."/>
            <person name="Sacerdot C."/>
            <person name="Sarkar A."/>
            <person name="Savel G."/>
            <person name="Schacherer J."/>
            <person name="Sherman D."/>
            <person name="Straub M.-L."/>
            <person name="Stein N."/>
            <person name="Thierry A."/>
            <person name="Trautwein-Schult A."/>
            <person name="Westhof E."/>
            <person name="Worch S."/>
            <person name="Dujon B."/>
            <person name="Souciet J.-L."/>
            <person name="Wincker P."/>
            <person name="Scholz U."/>
            <person name="Neuveglise N."/>
        </authorList>
    </citation>
    <scope>NUCLEOTIDE SEQUENCE</scope>
    <source>
        <strain evidence="2">LS3</strain>
    </source>
</reference>
<evidence type="ECO:0000313" key="2">
    <source>
        <dbReference type="EMBL" id="CDP38597.1"/>
    </source>
</evidence>
<dbReference type="Pfam" id="PF08611">
    <property type="entry name" value="DUF1774"/>
    <property type="match status" value="1"/>
</dbReference>
<accession>A0A060TIF5</accession>
<dbReference type="EMBL" id="HG937694">
    <property type="protein sequence ID" value="CDP38597.1"/>
    <property type="molecule type" value="Genomic_DNA"/>
</dbReference>
<dbReference type="PANTHER" id="PTHR37992:SF1">
    <property type="entry name" value="DUF1774-DOMAIN-CONTAINING PROTEIN"/>
    <property type="match status" value="1"/>
</dbReference>
<sequence>MASFEGLNNINVARLAAVVSFVVGTWATMYWFLCDGHDGTAVGKTPFSVEHKTLHQFWCLEIVLQLFYVLQLFSPDSSVVEKAHGLVWFFARFEILQLVWAYFFGGLHGHHNFIWAWIFAILQVANVVFSPAVRSSSQIKTTSRWWFIHGGAVALPVSWIFYLFWWNGSLALGWTDVSKASVPAILSNIFIWSFPLFGLFLVSQFGDWLAGFVLAEFAFSMWHTQKGLQHIFALVGSIIIAIYSFVVAYPDIPHGRLVRGGSSSERAPLLGGDA</sequence>
<reference evidence="2" key="1">
    <citation type="submission" date="2014-02" db="EMBL/GenBank/DDBJ databases">
        <authorList>
            <person name="Genoscope - CEA"/>
        </authorList>
    </citation>
    <scope>NUCLEOTIDE SEQUENCE</scope>
    <source>
        <strain evidence="2">LS3</strain>
    </source>
</reference>
<feature type="transmembrane region" description="Helical" evidence="1">
    <location>
        <begin position="185"/>
        <end position="202"/>
    </location>
</feature>
<dbReference type="PhylomeDB" id="A0A060TIF5"/>
<feature type="transmembrane region" description="Helical" evidence="1">
    <location>
        <begin position="113"/>
        <end position="133"/>
    </location>
</feature>
<keyword evidence="1" id="KW-0472">Membrane</keyword>
<feature type="transmembrane region" description="Helical" evidence="1">
    <location>
        <begin position="53"/>
        <end position="73"/>
    </location>
</feature>
<feature type="transmembrane region" description="Helical" evidence="1">
    <location>
        <begin position="145"/>
        <end position="165"/>
    </location>
</feature>
<name>A0A060TIF5_BLAAD</name>
<gene>
    <name evidence="2" type="ORF">GNLVRS02_ARAD1D38192g</name>
</gene>
<dbReference type="AlphaFoldDB" id="A0A060TIF5"/>
<dbReference type="PANTHER" id="PTHR37992">
    <property type="entry name" value="EXPRESSED PROTEIN"/>
    <property type="match status" value="1"/>
</dbReference>
<feature type="transmembrane region" description="Helical" evidence="1">
    <location>
        <begin position="231"/>
        <end position="249"/>
    </location>
</feature>
<proteinExistence type="predicted"/>
<keyword evidence="1" id="KW-0812">Transmembrane</keyword>